<reference evidence="3" key="1">
    <citation type="submission" date="2009-05" db="EMBL/GenBank/DDBJ databases">
        <title>The genome sequence of Ajellomyces capsulatus strain H143.</title>
        <authorList>
            <person name="Champion M."/>
            <person name="Cuomo C.A."/>
            <person name="Ma L.-J."/>
            <person name="Henn M.R."/>
            <person name="Sil A."/>
            <person name="Goldman B."/>
            <person name="Young S.K."/>
            <person name="Kodira C.D."/>
            <person name="Zeng Q."/>
            <person name="Koehrsen M."/>
            <person name="Alvarado L."/>
            <person name="Berlin A.M."/>
            <person name="Borenstein D."/>
            <person name="Chen Z."/>
            <person name="Engels R."/>
            <person name="Freedman E."/>
            <person name="Gellesch M."/>
            <person name="Goldberg J."/>
            <person name="Griggs A."/>
            <person name="Gujja S."/>
            <person name="Heiman D.I."/>
            <person name="Hepburn T.A."/>
            <person name="Howarth C."/>
            <person name="Jen D."/>
            <person name="Larson L."/>
            <person name="Lewis B."/>
            <person name="Mehta T."/>
            <person name="Park D."/>
            <person name="Pearson M."/>
            <person name="Roberts A."/>
            <person name="Saif S."/>
            <person name="Shea T.D."/>
            <person name="Shenoy N."/>
            <person name="Sisk P."/>
            <person name="Stolte C."/>
            <person name="Sykes S."/>
            <person name="Walk T."/>
            <person name="White J."/>
            <person name="Yandava C."/>
            <person name="Klein B."/>
            <person name="McEwen J.G."/>
            <person name="Puccia R."/>
            <person name="Goldman G.H."/>
            <person name="Felipe M.S."/>
            <person name="Nino-Vega G."/>
            <person name="San-Blas G."/>
            <person name="Taylor J.W."/>
            <person name="Mendoza L."/>
            <person name="Galagan J.E."/>
            <person name="Nusbaum C."/>
            <person name="Birren B.W."/>
        </authorList>
    </citation>
    <scope>NUCLEOTIDE SEQUENCE [LARGE SCALE GENOMIC DNA]</scope>
    <source>
        <strain evidence="3">H143</strain>
    </source>
</reference>
<sequence length="115" mass="12671">MKPPPDMEIFWSKIHGGFTAAAAAKMEAQRHATSLQHNGDESRKEGDSGEKTAETGGRIAADMVIIEARRKEEKKKKREKDRKDTGEKNKICSGTGIIQGYLSFPPPPAPWIASH</sequence>
<dbReference type="VEuPathDB" id="FungiDB:HCDG_01936"/>
<dbReference type="HOGENOM" id="CLU_2108364_0_0_1"/>
<accession>C6H685</accession>
<feature type="compositionally biased region" description="Basic and acidic residues" evidence="1">
    <location>
        <begin position="38"/>
        <end position="53"/>
    </location>
</feature>
<dbReference type="AlphaFoldDB" id="C6H685"/>
<feature type="compositionally biased region" description="Basic and acidic residues" evidence="1">
    <location>
        <begin position="81"/>
        <end position="90"/>
    </location>
</feature>
<evidence type="ECO:0000313" key="2">
    <source>
        <dbReference type="EMBL" id="EER43907.1"/>
    </source>
</evidence>
<gene>
    <name evidence="2" type="ORF">HCDG_01936</name>
</gene>
<dbReference type="EMBL" id="GG692420">
    <property type="protein sequence ID" value="EER43907.1"/>
    <property type="molecule type" value="Genomic_DNA"/>
</dbReference>
<protein>
    <submittedName>
        <fullName evidence="2">Uncharacterized protein</fullName>
    </submittedName>
</protein>
<proteinExistence type="predicted"/>
<evidence type="ECO:0000313" key="3">
    <source>
        <dbReference type="Proteomes" id="UP000002624"/>
    </source>
</evidence>
<organism evidence="2 3">
    <name type="scientific">Ajellomyces capsulatus (strain H143)</name>
    <name type="common">Darling's disease fungus</name>
    <name type="synonym">Histoplasma capsulatum</name>
    <dbReference type="NCBI Taxonomy" id="544712"/>
    <lineage>
        <taxon>Eukaryota</taxon>
        <taxon>Fungi</taxon>
        <taxon>Dikarya</taxon>
        <taxon>Ascomycota</taxon>
        <taxon>Pezizomycotina</taxon>
        <taxon>Eurotiomycetes</taxon>
        <taxon>Eurotiomycetidae</taxon>
        <taxon>Onygenales</taxon>
        <taxon>Ajellomycetaceae</taxon>
        <taxon>Histoplasma</taxon>
    </lineage>
</organism>
<dbReference type="Proteomes" id="UP000002624">
    <property type="component" value="Unassembled WGS sequence"/>
</dbReference>
<name>C6H685_AJECH</name>
<feature type="compositionally biased region" description="Pro residues" evidence="1">
    <location>
        <begin position="104"/>
        <end position="115"/>
    </location>
</feature>
<evidence type="ECO:0000256" key="1">
    <source>
        <dbReference type="SAM" id="MobiDB-lite"/>
    </source>
</evidence>
<feature type="region of interest" description="Disordered" evidence="1">
    <location>
        <begin position="22"/>
        <end position="115"/>
    </location>
</feature>